<evidence type="ECO:0000313" key="2">
    <source>
        <dbReference type="Proteomes" id="UP000585050"/>
    </source>
</evidence>
<proteinExistence type="predicted"/>
<organism evidence="1 2">
    <name type="scientific">Flammeovirga agarivorans</name>
    <dbReference type="NCBI Taxonomy" id="2726742"/>
    <lineage>
        <taxon>Bacteria</taxon>
        <taxon>Pseudomonadati</taxon>
        <taxon>Bacteroidota</taxon>
        <taxon>Cytophagia</taxon>
        <taxon>Cytophagales</taxon>
        <taxon>Flammeovirgaceae</taxon>
        <taxon>Flammeovirga</taxon>
    </lineage>
</organism>
<evidence type="ECO:0000313" key="1">
    <source>
        <dbReference type="EMBL" id="NLR95127.1"/>
    </source>
</evidence>
<dbReference type="PROSITE" id="PS51257">
    <property type="entry name" value="PROKAR_LIPOPROTEIN"/>
    <property type="match status" value="1"/>
</dbReference>
<dbReference type="AlphaFoldDB" id="A0A7X8SRL0"/>
<sequence>MKKNIIFLVLLLTSCIYSKKQEDGFYHYSYCTAISGEESEYHLLKKTSINENDTINLTIKIVDKRSQEYFNFPAFIEYSDSNKKVNMMTKSDSITRLELLPNIYSLKVSCIGYNDLHIDKLLLEKDNHTEILVEMGEANGFADYNIKSKWKLTKLQLKCRIKKLER</sequence>
<keyword evidence="2" id="KW-1185">Reference proteome</keyword>
<name>A0A7X8SRL0_9BACT</name>
<evidence type="ECO:0008006" key="3">
    <source>
        <dbReference type="Google" id="ProtNLM"/>
    </source>
</evidence>
<dbReference type="EMBL" id="JABAIL010000071">
    <property type="protein sequence ID" value="NLR95127.1"/>
    <property type="molecule type" value="Genomic_DNA"/>
</dbReference>
<gene>
    <name evidence="1" type="ORF">HGP29_28285</name>
</gene>
<dbReference type="RefSeq" id="WP_168885819.1">
    <property type="nucleotide sequence ID" value="NZ_JABAIL010000071.1"/>
</dbReference>
<comment type="caution">
    <text evidence="1">The sequence shown here is derived from an EMBL/GenBank/DDBJ whole genome shotgun (WGS) entry which is preliminary data.</text>
</comment>
<accession>A0A7X8SRL0</accession>
<dbReference type="Proteomes" id="UP000585050">
    <property type="component" value="Unassembled WGS sequence"/>
</dbReference>
<reference evidence="1 2" key="1">
    <citation type="submission" date="2020-04" db="EMBL/GenBank/DDBJ databases">
        <title>Flammeovirga sp. SR4, a novel species isolated from seawater.</title>
        <authorList>
            <person name="Wang X."/>
        </authorList>
    </citation>
    <scope>NUCLEOTIDE SEQUENCE [LARGE SCALE GENOMIC DNA]</scope>
    <source>
        <strain evidence="1 2">SR4</strain>
    </source>
</reference>
<protein>
    <recommendedName>
        <fullName evidence="3">Lipoprotein</fullName>
    </recommendedName>
</protein>